<gene>
    <name evidence="1" type="ORF">FMOSSE_LOCUS2977</name>
</gene>
<comment type="caution">
    <text evidence="1">The sequence shown here is derived from an EMBL/GenBank/DDBJ whole genome shotgun (WGS) entry which is preliminary data.</text>
</comment>
<dbReference type="EMBL" id="CAJVPP010000411">
    <property type="protein sequence ID" value="CAG8480133.1"/>
    <property type="molecule type" value="Genomic_DNA"/>
</dbReference>
<accession>A0A9N8WD04</accession>
<organism evidence="1 2">
    <name type="scientific">Funneliformis mosseae</name>
    <name type="common">Endomycorrhizal fungus</name>
    <name type="synonym">Glomus mosseae</name>
    <dbReference type="NCBI Taxonomy" id="27381"/>
    <lineage>
        <taxon>Eukaryota</taxon>
        <taxon>Fungi</taxon>
        <taxon>Fungi incertae sedis</taxon>
        <taxon>Mucoromycota</taxon>
        <taxon>Glomeromycotina</taxon>
        <taxon>Glomeromycetes</taxon>
        <taxon>Glomerales</taxon>
        <taxon>Glomeraceae</taxon>
        <taxon>Funneliformis</taxon>
    </lineage>
</organism>
<evidence type="ECO:0000313" key="2">
    <source>
        <dbReference type="Proteomes" id="UP000789375"/>
    </source>
</evidence>
<dbReference type="AlphaFoldDB" id="A0A9N8WD04"/>
<name>A0A9N8WD04_FUNMO</name>
<reference evidence="1" key="1">
    <citation type="submission" date="2021-06" db="EMBL/GenBank/DDBJ databases">
        <authorList>
            <person name="Kallberg Y."/>
            <person name="Tangrot J."/>
            <person name="Rosling A."/>
        </authorList>
    </citation>
    <scope>NUCLEOTIDE SEQUENCE</scope>
    <source>
        <strain evidence="1">87-6 pot B 2015</strain>
    </source>
</reference>
<sequence length="64" mass="7637">MRKVEVDMRIDESTDAMYAENLSLNSLQDEINDNVIIENFHKLKRSPLIRTLLSFYRHLEGKER</sequence>
<protein>
    <submittedName>
        <fullName evidence="1">4548_t:CDS:1</fullName>
    </submittedName>
</protein>
<dbReference type="Proteomes" id="UP000789375">
    <property type="component" value="Unassembled WGS sequence"/>
</dbReference>
<evidence type="ECO:0000313" key="1">
    <source>
        <dbReference type="EMBL" id="CAG8480133.1"/>
    </source>
</evidence>
<keyword evidence="2" id="KW-1185">Reference proteome</keyword>
<proteinExistence type="predicted"/>